<gene>
    <name evidence="2" type="ORF">LQ327_01195</name>
</gene>
<evidence type="ECO:0008006" key="4">
    <source>
        <dbReference type="Google" id="ProtNLM"/>
    </source>
</evidence>
<feature type="compositionally biased region" description="Basic and acidic residues" evidence="1">
    <location>
        <begin position="176"/>
        <end position="187"/>
    </location>
</feature>
<comment type="caution">
    <text evidence="2">The sequence shown here is derived from an EMBL/GenBank/DDBJ whole genome shotgun (WGS) entry which is preliminary data.</text>
</comment>
<proteinExistence type="predicted"/>
<organism evidence="2 3">
    <name type="scientific">Actinomycetospora endophytica</name>
    <dbReference type="NCBI Taxonomy" id="2291215"/>
    <lineage>
        <taxon>Bacteria</taxon>
        <taxon>Bacillati</taxon>
        <taxon>Actinomycetota</taxon>
        <taxon>Actinomycetes</taxon>
        <taxon>Pseudonocardiales</taxon>
        <taxon>Pseudonocardiaceae</taxon>
        <taxon>Actinomycetospora</taxon>
    </lineage>
</organism>
<feature type="region of interest" description="Disordered" evidence="1">
    <location>
        <begin position="136"/>
        <end position="215"/>
    </location>
</feature>
<dbReference type="EMBL" id="JAJNDB010000001">
    <property type="protein sequence ID" value="MCD2192006.1"/>
    <property type="molecule type" value="Genomic_DNA"/>
</dbReference>
<sequence length="215" mass="22494">MARHRHILCVPSDGLSTVLERLLAQHRILAATLLDASSGLVLDGYVVDTGWADLEQLAAGHADLVRGASAIESALSRGPWDRAGELTVDAADGWHHLLQPVPDPHGDRLVLVILVHGGAGAVRRARRRLRTVSPEAITAGPSLSRRPVAGTWLPSTPEHPPTTSATERGPTAAAGGRDDVMTARLDSRPLAAMAPSSPEESPPSGPPPPVSADQP</sequence>
<dbReference type="RefSeq" id="WP_230729698.1">
    <property type="nucleotide sequence ID" value="NZ_JAJNDB010000001.1"/>
</dbReference>
<name>A0ABS8P195_9PSEU</name>
<reference evidence="2 3" key="1">
    <citation type="submission" date="2021-11" db="EMBL/GenBank/DDBJ databases">
        <title>Draft genome sequence of Actinomycetospora sp. SF1 isolated from the rhizosphere soil.</title>
        <authorList>
            <person name="Duangmal K."/>
            <person name="Chantavorakit T."/>
        </authorList>
    </citation>
    <scope>NUCLEOTIDE SEQUENCE [LARGE SCALE GENOMIC DNA]</scope>
    <source>
        <strain evidence="2 3">TBRC 5722</strain>
    </source>
</reference>
<evidence type="ECO:0000256" key="1">
    <source>
        <dbReference type="SAM" id="MobiDB-lite"/>
    </source>
</evidence>
<protein>
    <recommendedName>
        <fullName evidence="4">Roadblock/LAMTOR2 domain-containing protein</fullName>
    </recommendedName>
</protein>
<keyword evidence="3" id="KW-1185">Reference proteome</keyword>
<dbReference type="Proteomes" id="UP001199469">
    <property type="component" value="Unassembled WGS sequence"/>
</dbReference>
<accession>A0ABS8P195</accession>
<evidence type="ECO:0000313" key="2">
    <source>
        <dbReference type="EMBL" id="MCD2192006.1"/>
    </source>
</evidence>
<evidence type="ECO:0000313" key="3">
    <source>
        <dbReference type="Proteomes" id="UP001199469"/>
    </source>
</evidence>
<feature type="compositionally biased region" description="Pro residues" evidence="1">
    <location>
        <begin position="200"/>
        <end position="215"/>
    </location>
</feature>